<dbReference type="AlphaFoldDB" id="A0A1X0NYQ5"/>
<dbReference type="SMART" id="SM00397">
    <property type="entry name" value="t_SNARE"/>
    <property type="match status" value="1"/>
</dbReference>
<evidence type="ECO:0000313" key="11">
    <source>
        <dbReference type="Proteomes" id="UP000192257"/>
    </source>
</evidence>
<evidence type="ECO:0000313" key="10">
    <source>
        <dbReference type="EMBL" id="ORC89824.1"/>
    </source>
</evidence>
<dbReference type="GeneID" id="39984847"/>
<evidence type="ECO:0000256" key="4">
    <source>
        <dbReference type="ARBA" id="ARBA00022989"/>
    </source>
</evidence>
<dbReference type="OrthoDB" id="10255013at2759"/>
<keyword evidence="3 8" id="KW-0812">Transmembrane</keyword>
<evidence type="ECO:0000256" key="7">
    <source>
        <dbReference type="SAM" id="MobiDB-lite"/>
    </source>
</evidence>
<dbReference type="GO" id="GO:0006887">
    <property type="term" value="P:exocytosis"/>
    <property type="evidence" value="ECO:0007669"/>
    <property type="project" value="TreeGrafter"/>
</dbReference>
<evidence type="ECO:0000256" key="6">
    <source>
        <dbReference type="SAM" id="Coils"/>
    </source>
</evidence>
<dbReference type="GO" id="GO:0012505">
    <property type="term" value="C:endomembrane system"/>
    <property type="evidence" value="ECO:0007669"/>
    <property type="project" value="TreeGrafter"/>
</dbReference>
<organism evidence="10 11">
    <name type="scientific">Trypanosoma theileri</name>
    <dbReference type="NCBI Taxonomy" id="67003"/>
    <lineage>
        <taxon>Eukaryota</taxon>
        <taxon>Discoba</taxon>
        <taxon>Euglenozoa</taxon>
        <taxon>Kinetoplastea</taxon>
        <taxon>Metakinetoplastina</taxon>
        <taxon>Trypanosomatida</taxon>
        <taxon>Trypanosomatidae</taxon>
        <taxon>Trypanosoma</taxon>
    </lineage>
</organism>
<sequence length="328" mass="37082">MDRLAQFQAASGLPLLGGVPPPGSSPNNFSCGDPLNQHNNPTLVSVTEPPSQQDMEAAQMLDDFYKLVEDAGKSIENLTTLTRHIIATHSEIMSTVDTLKCNSMRAEVEELENQVNDAARTSSQLVDTMKKVTDKLKENPEKESQFIGVVRIQENQRRFILQKLTEAMDTYQKQQTLAENRYRKQTERQIKIKYTNPDGSAIDDDTAKELALEVLENNATSAIFQQSKDVLAQIIETRNDIYRIEQSMRSLNQLFNDLAFLVHEQGEIMDVILKNIENATRYVETGRKELKKARKYQKRSRKKLCCCVVLVGIILILIIVAVVLGLKV</sequence>
<dbReference type="InterPro" id="IPR010989">
    <property type="entry name" value="SNARE"/>
</dbReference>
<dbReference type="EMBL" id="NBCO01000011">
    <property type="protein sequence ID" value="ORC89824.1"/>
    <property type="molecule type" value="Genomic_DNA"/>
</dbReference>
<keyword evidence="5 8" id="KW-0472">Membrane</keyword>
<dbReference type="CDD" id="cd15848">
    <property type="entry name" value="SNARE_syntaxin1-like"/>
    <property type="match status" value="1"/>
</dbReference>
<name>A0A1X0NYQ5_9TRYP</name>
<comment type="caution">
    <text evidence="10">The sequence shown here is derived from an EMBL/GenBank/DDBJ whole genome shotgun (WGS) entry which is preliminary data.</text>
</comment>
<feature type="transmembrane region" description="Helical" evidence="8">
    <location>
        <begin position="304"/>
        <end position="326"/>
    </location>
</feature>
<dbReference type="Gene3D" id="1.20.5.110">
    <property type="match status" value="1"/>
</dbReference>
<feature type="coiled-coil region" evidence="6">
    <location>
        <begin position="101"/>
        <end position="128"/>
    </location>
</feature>
<proteinExistence type="inferred from homology"/>
<dbReference type="PANTHER" id="PTHR19957">
    <property type="entry name" value="SYNTAXIN"/>
    <property type="match status" value="1"/>
</dbReference>
<dbReference type="VEuPathDB" id="TriTrypDB:TM35_000113580"/>
<dbReference type="STRING" id="67003.A0A1X0NYQ5"/>
<dbReference type="RefSeq" id="XP_028883890.1">
    <property type="nucleotide sequence ID" value="XM_029025067.1"/>
</dbReference>
<dbReference type="InterPro" id="IPR000727">
    <property type="entry name" value="T_SNARE_dom"/>
</dbReference>
<gene>
    <name evidence="10" type="ORF">TM35_000113580</name>
</gene>
<evidence type="ECO:0000259" key="9">
    <source>
        <dbReference type="PROSITE" id="PS50192"/>
    </source>
</evidence>
<dbReference type="InterPro" id="IPR006011">
    <property type="entry name" value="Syntaxin_N"/>
</dbReference>
<evidence type="ECO:0000256" key="5">
    <source>
        <dbReference type="ARBA" id="ARBA00023136"/>
    </source>
</evidence>
<dbReference type="InterPro" id="IPR045242">
    <property type="entry name" value="Syntaxin"/>
</dbReference>
<dbReference type="GO" id="GO:0006906">
    <property type="term" value="P:vesicle fusion"/>
    <property type="evidence" value="ECO:0007669"/>
    <property type="project" value="TreeGrafter"/>
</dbReference>
<evidence type="ECO:0000256" key="2">
    <source>
        <dbReference type="ARBA" id="ARBA00009063"/>
    </source>
</evidence>
<dbReference type="GO" id="GO:0006886">
    <property type="term" value="P:intracellular protein transport"/>
    <property type="evidence" value="ECO:0007669"/>
    <property type="project" value="TreeGrafter"/>
</dbReference>
<dbReference type="Gene3D" id="1.20.58.70">
    <property type="match status" value="1"/>
</dbReference>
<keyword evidence="4 8" id="KW-1133">Transmembrane helix</keyword>
<dbReference type="GO" id="GO:0048278">
    <property type="term" value="P:vesicle docking"/>
    <property type="evidence" value="ECO:0007669"/>
    <property type="project" value="TreeGrafter"/>
</dbReference>
<dbReference type="GO" id="GO:0000149">
    <property type="term" value="F:SNARE binding"/>
    <property type="evidence" value="ECO:0007669"/>
    <property type="project" value="TreeGrafter"/>
</dbReference>
<evidence type="ECO:0000256" key="8">
    <source>
        <dbReference type="SAM" id="Phobius"/>
    </source>
</evidence>
<dbReference type="Pfam" id="PF00804">
    <property type="entry name" value="Syntaxin"/>
    <property type="match status" value="1"/>
</dbReference>
<dbReference type="FunFam" id="1.20.5.110:FF:000153">
    <property type="entry name" value="Target SNARE, putative"/>
    <property type="match status" value="1"/>
</dbReference>
<dbReference type="Proteomes" id="UP000192257">
    <property type="component" value="Unassembled WGS sequence"/>
</dbReference>
<accession>A0A1X0NYQ5</accession>
<feature type="region of interest" description="Disordered" evidence="7">
    <location>
        <begin position="13"/>
        <end position="40"/>
    </location>
</feature>
<feature type="domain" description="T-SNARE coiled-coil homology" evidence="9">
    <location>
        <begin position="231"/>
        <end position="293"/>
    </location>
</feature>
<dbReference type="Pfam" id="PF05739">
    <property type="entry name" value="SNARE"/>
    <property type="match status" value="1"/>
</dbReference>
<dbReference type="GO" id="GO:0005484">
    <property type="term" value="F:SNAP receptor activity"/>
    <property type="evidence" value="ECO:0007669"/>
    <property type="project" value="TreeGrafter"/>
</dbReference>
<dbReference type="PANTHER" id="PTHR19957:SF307">
    <property type="entry name" value="PROTEIN SSO1-RELATED"/>
    <property type="match status" value="1"/>
</dbReference>
<dbReference type="PROSITE" id="PS50192">
    <property type="entry name" value="T_SNARE"/>
    <property type="match status" value="1"/>
</dbReference>
<evidence type="ECO:0000256" key="1">
    <source>
        <dbReference type="ARBA" id="ARBA00004211"/>
    </source>
</evidence>
<keyword evidence="11" id="KW-1185">Reference proteome</keyword>
<dbReference type="GO" id="GO:0031201">
    <property type="term" value="C:SNARE complex"/>
    <property type="evidence" value="ECO:0007669"/>
    <property type="project" value="TreeGrafter"/>
</dbReference>
<dbReference type="GO" id="GO:0005886">
    <property type="term" value="C:plasma membrane"/>
    <property type="evidence" value="ECO:0007669"/>
    <property type="project" value="TreeGrafter"/>
</dbReference>
<reference evidence="10 11" key="1">
    <citation type="submission" date="2017-03" db="EMBL/GenBank/DDBJ databases">
        <title>An alternative strategy for trypanosome survival in the mammalian bloodstream revealed through genome and transcriptome analysis of the ubiquitous bovine parasite Trypanosoma (Megatrypanum) theileri.</title>
        <authorList>
            <person name="Kelly S."/>
            <person name="Ivens A."/>
            <person name="Mott A."/>
            <person name="O'Neill E."/>
            <person name="Emms D."/>
            <person name="Macleod O."/>
            <person name="Voorheis P."/>
            <person name="Matthews J."/>
            <person name="Matthews K."/>
            <person name="Carrington M."/>
        </authorList>
    </citation>
    <scope>NUCLEOTIDE SEQUENCE [LARGE SCALE GENOMIC DNA]</scope>
    <source>
        <strain evidence="10">Edinburgh</strain>
    </source>
</reference>
<evidence type="ECO:0000256" key="3">
    <source>
        <dbReference type="ARBA" id="ARBA00022692"/>
    </source>
</evidence>
<comment type="subcellular location">
    <subcellularLocation>
        <location evidence="1">Membrane</location>
        <topology evidence="1">Single-pass type IV membrane protein</topology>
    </subcellularLocation>
</comment>
<dbReference type="SUPFAM" id="SSF47661">
    <property type="entry name" value="t-snare proteins"/>
    <property type="match status" value="1"/>
</dbReference>
<comment type="similarity">
    <text evidence="2">Belongs to the syntaxin family.</text>
</comment>
<protein>
    <submittedName>
        <fullName evidence="10">Putative target SNARE</fullName>
    </submittedName>
</protein>
<keyword evidence="6" id="KW-0175">Coiled coil</keyword>